<feature type="compositionally biased region" description="Basic residues" evidence="1">
    <location>
        <begin position="665"/>
        <end position="676"/>
    </location>
</feature>
<feature type="region of interest" description="Disordered" evidence="1">
    <location>
        <begin position="551"/>
        <end position="628"/>
    </location>
</feature>
<evidence type="ECO:0000256" key="1">
    <source>
        <dbReference type="SAM" id="MobiDB-lite"/>
    </source>
</evidence>
<dbReference type="InParanoid" id="H3GI44"/>
<keyword evidence="3" id="KW-1185">Reference proteome</keyword>
<evidence type="ECO:0000313" key="3">
    <source>
        <dbReference type="Proteomes" id="UP000005238"/>
    </source>
</evidence>
<name>H3GI44_PHYRM</name>
<feature type="compositionally biased region" description="Acidic residues" evidence="1">
    <location>
        <begin position="604"/>
        <end position="627"/>
    </location>
</feature>
<feature type="compositionally biased region" description="Low complexity" evidence="1">
    <location>
        <begin position="200"/>
        <end position="213"/>
    </location>
</feature>
<feature type="region of interest" description="Disordered" evidence="1">
    <location>
        <begin position="34"/>
        <end position="82"/>
    </location>
</feature>
<dbReference type="EnsemblProtists" id="Phyra75686">
    <property type="protein sequence ID" value="Phyra75686"/>
    <property type="gene ID" value="Phyra75686"/>
</dbReference>
<organism evidence="2 3">
    <name type="scientific">Phytophthora ramorum</name>
    <name type="common">Sudden oak death agent</name>
    <dbReference type="NCBI Taxonomy" id="164328"/>
    <lineage>
        <taxon>Eukaryota</taxon>
        <taxon>Sar</taxon>
        <taxon>Stramenopiles</taxon>
        <taxon>Oomycota</taxon>
        <taxon>Peronosporomycetes</taxon>
        <taxon>Peronosporales</taxon>
        <taxon>Peronosporaceae</taxon>
        <taxon>Phytophthora</taxon>
    </lineage>
</organism>
<dbReference type="VEuPathDB" id="FungiDB:KRP23_10170"/>
<reference evidence="2" key="2">
    <citation type="submission" date="2015-06" db="UniProtKB">
        <authorList>
            <consortium name="EnsemblProtists"/>
        </authorList>
    </citation>
    <scope>IDENTIFICATION</scope>
    <source>
        <strain evidence="2">Pr102</strain>
    </source>
</reference>
<feature type="compositionally biased region" description="Polar residues" evidence="1">
    <location>
        <begin position="587"/>
        <end position="597"/>
    </location>
</feature>
<feature type="compositionally biased region" description="Basic residues" evidence="1">
    <location>
        <begin position="53"/>
        <end position="63"/>
    </location>
</feature>
<dbReference type="HOGENOM" id="CLU_012476_0_0_1"/>
<dbReference type="STRING" id="164328.H3GI44"/>
<reference evidence="3" key="1">
    <citation type="journal article" date="2006" name="Science">
        <title>Phytophthora genome sequences uncover evolutionary origins and mechanisms of pathogenesis.</title>
        <authorList>
            <person name="Tyler B.M."/>
            <person name="Tripathy S."/>
            <person name="Zhang X."/>
            <person name="Dehal P."/>
            <person name="Jiang R.H."/>
            <person name="Aerts A."/>
            <person name="Arredondo F.D."/>
            <person name="Baxter L."/>
            <person name="Bensasson D."/>
            <person name="Beynon J.L."/>
            <person name="Chapman J."/>
            <person name="Damasceno C.M."/>
            <person name="Dorrance A.E."/>
            <person name="Dou D."/>
            <person name="Dickerman A.W."/>
            <person name="Dubchak I.L."/>
            <person name="Garbelotto M."/>
            <person name="Gijzen M."/>
            <person name="Gordon S.G."/>
            <person name="Govers F."/>
            <person name="Grunwald N.J."/>
            <person name="Huang W."/>
            <person name="Ivors K.L."/>
            <person name="Jones R.W."/>
            <person name="Kamoun S."/>
            <person name="Krampis K."/>
            <person name="Lamour K.H."/>
            <person name="Lee M.K."/>
            <person name="McDonald W.H."/>
            <person name="Medina M."/>
            <person name="Meijer H.J."/>
            <person name="Nordberg E.K."/>
            <person name="Maclean D.J."/>
            <person name="Ospina-Giraldo M.D."/>
            <person name="Morris P.F."/>
            <person name="Phuntumart V."/>
            <person name="Putnam N.H."/>
            <person name="Rash S."/>
            <person name="Rose J.K."/>
            <person name="Sakihama Y."/>
            <person name="Salamov A.A."/>
            <person name="Savidor A."/>
            <person name="Scheuring C.F."/>
            <person name="Smith B.M."/>
            <person name="Sobral B.W."/>
            <person name="Terry A."/>
            <person name="Torto-Alalibo T.A."/>
            <person name="Win J."/>
            <person name="Xu Z."/>
            <person name="Zhang H."/>
            <person name="Grigoriev I.V."/>
            <person name="Rokhsar D.S."/>
            <person name="Boore J.L."/>
        </authorList>
    </citation>
    <scope>NUCLEOTIDE SEQUENCE [LARGE SCALE GENOMIC DNA]</scope>
    <source>
        <strain evidence="3">Pr102</strain>
    </source>
</reference>
<dbReference type="EMBL" id="DS566011">
    <property type="status" value="NOT_ANNOTATED_CDS"/>
    <property type="molecule type" value="Genomic_DNA"/>
</dbReference>
<sequence>MLSRVEDARVFESSEDVILAASGRQCKLLMPQGSRRLQSPASEAAEDEQLHPQHPHRMRKRVLRRESSDFHQSAERQRLVPFSRHNNRPMEFVFLSSGEIRAREDCPPGLGLPKLQHEQDNGAGQDNPRLQYRAQELSDDGESEEEAEDDSDVEDNQGNGQRTGYEKLDRRRPTKQVKMSRQQVGRQPVDRQLNERFAPSLSASSGRSLSSMSDGADVSSDGESEKVVVASSMVSEESRQEKSPRAALGRQSRRQATRNAENQATASPPGTSVSVGEYNRRTHSTNQAVSEDEELQKEKKRVLEKMTQLLDEQGKNQELRDRLEALEARVAAEKSDTSNKDREAAREQEERNETLEKEKTDHIRTLEEQGRLQETKIARLKHDKDQLKTALKQLTSAGISNDRRSDGEEAAVLKAELDDVTKRLQEFLAKVERWKSTSKETMQSCDDKVDLSALLEQAWLNFPQFAGVIASQHKEDPIPAPEQQQRSTGPDEQADAVVFLKKRLRQREDELRQTHVKYVELKELCARQCVREADLQNFINEHRLRGNLIIRRNSATKPSATPDNQAQTQEEPQEEHRQSAKLKMISSRGTNTPSLYSNRRGDEEQLINEEYSDNQEDNDDYEEEEYEYPVRTPKVFVQVGCDGVYEHASPSNSAVAQKLASDRSRGKRKTQPKQHQQRVERIRLVPSPSLAQQYERVATPTNTSTTARRRKSGQQPLGERQYAPQSSLVGDCPPGCGSRLSFTRKKTPSVAARKPIKRSVSTASSKGTVGVIRPWM</sequence>
<feature type="compositionally biased region" description="Basic and acidic residues" evidence="1">
    <location>
        <begin position="64"/>
        <end position="78"/>
    </location>
</feature>
<feature type="compositionally biased region" description="Polar residues" evidence="1">
    <location>
        <begin position="257"/>
        <end position="274"/>
    </location>
</feature>
<dbReference type="eggNOG" id="ENOG502S4JI">
    <property type="taxonomic scope" value="Eukaryota"/>
</dbReference>
<evidence type="ECO:0000313" key="2">
    <source>
        <dbReference type="EnsemblProtists" id="Phyra75686"/>
    </source>
</evidence>
<feature type="region of interest" description="Disordered" evidence="1">
    <location>
        <begin position="646"/>
        <end position="776"/>
    </location>
</feature>
<feature type="compositionally biased region" description="Acidic residues" evidence="1">
    <location>
        <begin position="137"/>
        <end position="155"/>
    </location>
</feature>
<dbReference type="VEuPathDB" id="FungiDB:KRP22_6892"/>
<dbReference type="AlphaFoldDB" id="H3GI44"/>
<feature type="region of interest" description="Disordered" evidence="1">
    <location>
        <begin position="330"/>
        <end position="370"/>
    </location>
</feature>
<dbReference type="Proteomes" id="UP000005238">
    <property type="component" value="Unassembled WGS sequence"/>
</dbReference>
<accession>H3GI44</accession>
<protein>
    <submittedName>
        <fullName evidence="2">Uncharacterized protein</fullName>
    </submittedName>
</protein>
<dbReference type="OMA" id="RPMEFVF"/>
<feature type="region of interest" description="Disordered" evidence="1">
    <location>
        <begin position="105"/>
        <end position="300"/>
    </location>
</feature>
<proteinExistence type="predicted"/>
<feature type="compositionally biased region" description="Polar residues" evidence="1">
    <location>
        <begin position="553"/>
        <end position="570"/>
    </location>
</feature>